<gene>
    <name evidence="1" type="ORF">AVDCRST_MAG13-2319</name>
</gene>
<dbReference type="CDD" id="cd00377">
    <property type="entry name" value="ICL_PEPM"/>
    <property type="match status" value="1"/>
</dbReference>
<dbReference type="SUPFAM" id="SSF51621">
    <property type="entry name" value="Phosphoenolpyruvate/pyruvate domain"/>
    <property type="match status" value="1"/>
</dbReference>
<keyword evidence="1" id="KW-0808">Transferase</keyword>
<protein>
    <submittedName>
        <fullName evidence="1">Carboxyvinyl-carboxyphosphonate phosphorylmutase</fullName>
        <ecNumber evidence="1">2.7.8.23</ecNumber>
    </submittedName>
</protein>
<dbReference type="AlphaFoldDB" id="A0A6J4SLP6"/>
<dbReference type="InterPro" id="IPR015813">
    <property type="entry name" value="Pyrv/PenolPyrv_kinase-like_dom"/>
</dbReference>
<proteinExistence type="predicted"/>
<organism evidence="1">
    <name type="scientific">uncultured Solirubrobacteraceae bacterium</name>
    <dbReference type="NCBI Taxonomy" id="1162706"/>
    <lineage>
        <taxon>Bacteria</taxon>
        <taxon>Bacillati</taxon>
        <taxon>Actinomycetota</taxon>
        <taxon>Thermoleophilia</taxon>
        <taxon>Solirubrobacterales</taxon>
        <taxon>Solirubrobacteraceae</taxon>
        <taxon>environmental samples</taxon>
    </lineage>
</organism>
<dbReference type="InterPro" id="IPR040442">
    <property type="entry name" value="Pyrv_kinase-like_dom_sf"/>
</dbReference>
<dbReference type="InterPro" id="IPR039556">
    <property type="entry name" value="ICL/PEPM"/>
</dbReference>
<reference evidence="1" key="1">
    <citation type="submission" date="2020-02" db="EMBL/GenBank/DDBJ databases">
        <authorList>
            <person name="Meier V. D."/>
        </authorList>
    </citation>
    <scope>NUCLEOTIDE SEQUENCE</scope>
    <source>
        <strain evidence="1">AVDCRST_MAG13</strain>
    </source>
</reference>
<dbReference type="Pfam" id="PF13714">
    <property type="entry name" value="PEP_mutase"/>
    <property type="match status" value="1"/>
</dbReference>
<dbReference type="GO" id="GO:0008807">
    <property type="term" value="F:carboxyvinyl-carboxyphosphonate phosphorylmutase activity"/>
    <property type="evidence" value="ECO:0007669"/>
    <property type="project" value="UniProtKB-EC"/>
</dbReference>
<dbReference type="EC" id="2.7.8.23" evidence="1"/>
<dbReference type="PANTHER" id="PTHR42905:SF16">
    <property type="entry name" value="CARBOXYPHOSPHONOENOLPYRUVATE PHOSPHONOMUTASE-LIKE PROTEIN (AFU_ORTHOLOGUE AFUA_5G07230)"/>
    <property type="match status" value="1"/>
</dbReference>
<accession>A0A6J4SLP6</accession>
<dbReference type="EMBL" id="CADCVO010000369">
    <property type="protein sequence ID" value="CAA9501974.1"/>
    <property type="molecule type" value="Genomic_DNA"/>
</dbReference>
<sequence>MTGAGQAERAQALRALHGAPEILVLVNAWDAASARAIVAAGARAIATASHSVAAVHGYPDGERIPRELALGALGRVCAAVDVPVSADLEAGYGDAGHTARLALEAGAVGCNLEDRRAELGEAARAVAAAVAAGAAAGVPLVVNARTDAFLLAGPDEPRATLVAEAVQRGRAYAAEGADCVFVPGVTDRETIAALVAGLGSVPLSVLGGPGAPPARELQELGVARVSYGPWTMRVALGAVTAAAEAIFAGGELPPGVPRTP</sequence>
<dbReference type="Gene3D" id="3.20.20.60">
    <property type="entry name" value="Phosphoenolpyruvate-binding domains"/>
    <property type="match status" value="1"/>
</dbReference>
<dbReference type="PANTHER" id="PTHR42905">
    <property type="entry name" value="PHOSPHOENOLPYRUVATE CARBOXYLASE"/>
    <property type="match status" value="1"/>
</dbReference>
<name>A0A6J4SLP6_9ACTN</name>
<evidence type="ECO:0000313" key="1">
    <source>
        <dbReference type="EMBL" id="CAA9501974.1"/>
    </source>
</evidence>